<reference evidence="2 3" key="1">
    <citation type="journal article" date="2016" name="G3 (Bethesda)">
        <title>First Draft Assembly and Annotation of the Genome of a California Endemic Oak Quercus lobata Nee (Fagaceae).</title>
        <authorList>
            <person name="Sork V.L."/>
            <person name="Fitz-Gibbon S.T."/>
            <person name="Puiu D."/>
            <person name="Crepeau M."/>
            <person name="Gugger P.F."/>
            <person name="Sherman R."/>
            <person name="Stevens K."/>
            <person name="Langley C.H."/>
            <person name="Pellegrini M."/>
            <person name="Salzberg S.L."/>
        </authorList>
    </citation>
    <scope>NUCLEOTIDE SEQUENCE [LARGE SCALE GENOMIC DNA]</scope>
    <source>
        <strain evidence="2 3">cv. SW786</strain>
    </source>
</reference>
<dbReference type="EMBL" id="LRBV02000009">
    <property type="status" value="NOT_ANNOTATED_CDS"/>
    <property type="molecule type" value="Genomic_DNA"/>
</dbReference>
<feature type="transmembrane region" description="Helical" evidence="1">
    <location>
        <begin position="104"/>
        <end position="122"/>
    </location>
</feature>
<evidence type="ECO:0000313" key="2">
    <source>
        <dbReference type="EnsemblPlants" id="QL09p006037:mrna"/>
    </source>
</evidence>
<sequence length="127" mass="14066">MTPSLSPNLMSQKQSRTAFILVNFGKCGLASSLGSFQELQGVAAMIVESDSKDCVDALVPFGKQDPWRIRGFFAMAAYHLCLLYRIMKHPNKTVIGINTVHLRFWVSAMMGTLVSYGVRAVLVSHTR</sequence>
<dbReference type="Gramene" id="QL09p006037:mrna">
    <property type="protein sequence ID" value="QL09p006037:mrna"/>
    <property type="gene ID" value="QL09p006037"/>
</dbReference>
<keyword evidence="1" id="KW-0812">Transmembrane</keyword>
<dbReference type="InterPro" id="IPR006747">
    <property type="entry name" value="DUF599"/>
</dbReference>
<keyword evidence="1" id="KW-0472">Membrane</keyword>
<dbReference type="Proteomes" id="UP000594261">
    <property type="component" value="Chromosome 9"/>
</dbReference>
<keyword evidence="1" id="KW-1133">Transmembrane helix</keyword>
<organism evidence="2 3">
    <name type="scientific">Quercus lobata</name>
    <name type="common">Valley oak</name>
    <dbReference type="NCBI Taxonomy" id="97700"/>
    <lineage>
        <taxon>Eukaryota</taxon>
        <taxon>Viridiplantae</taxon>
        <taxon>Streptophyta</taxon>
        <taxon>Embryophyta</taxon>
        <taxon>Tracheophyta</taxon>
        <taxon>Spermatophyta</taxon>
        <taxon>Magnoliopsida</taxon>
        <taxon>eudicotyledons</taxon>
        <taxon>Gunneridae</taxon>
        <taxon>Pentapetalae</taxon>
        <taxon>rosids</taxon>
        <taxon>fabids</taxon>
        <taxon>Fagales</taxon>
        <taxon>Fagaceae</taxon>
        <taxon>Quercus</taxon>
    </lineage>
</organism>
<accession>A0A7N2MIQ7</accession>
<keyword evidence="3" id="KW-1185">Reference proteome</keyword>
<dbReference type="InParanoid" id="A0A7N2MIQ7"/>
<reference evidence="2" key="2">
    <citation type="submission" date="2021-01" db="UniProtKB">
        <authorList>
            <consortium name="EnsemblPlants"/>
        </authorList>
    </citation>
    <scope>IDENTIFICATION</scope>
</reference>
<dbReference type="EnsemblPlants" id="QL09p006037:mrna">
    <property type="protein sequence ID" value="QL09p006037:mrna"/>
    <property type="gene ID" value="QL09p006037"/>
</dbReference>
<evidence type="ECO:0000313" key="3">
    <source>
        <dbReference type="Proteomes" id="UP000594261"/>
    </source>
</evidence>
<name>A0A7N2MIQ7_QUELO</name>
<proteinExistence type="predicted"/>
<feature type="transmembrane region" description="Helical" evidence="1">
    <location>
        <begin position="67"/>
        <end position="84"/>
    </location>
</feature>
<evidence type="ECO:0000256" key="1">
    <source>
        <dbReference type="SAM" id="Phobius"/>
    </source>
</evidence>
<protein>
    <submittedName>
        <fullName evidence="2">Uncharacterized protein</fullName>
    </submittedName>
</protein>
<dbReference type="Pfam" id="PF04654">
    <property type="entry name" value="DUF599"/>
    <property type="match status" value="1"/>
</dbReference>
<dbReference type="AlphaFoldDB" id="A0A7N2MIQ7"/>